<evidence type="ECO:0000313" key="2">
    <source>
        <dbReference type="Proteomes" id="UP001239111"/>
    </source>
</evidence>
<keyword evidence="2" id="KW-1185">Reference proteome</keyword>
<sequence>MFHTAKHEVATGEYRSPGACTSFYYEDERYPGCAQGFNAERRSTSRLPHAVVEAGLKRDGIYSKSYSRRRVQHTVICSALALLVSRCGSDALTISISIFSCVQALQASFTTLTHSTPWFYLRIRASGSKLANRFGYGSNQSTALVPKLYGTMLLTGLISDRGTCSNS</sequence>
<name>A0ACC2PJQ1_9HYME</name>
<organism evidence="1 2">
    <name type="scientific">Eretmocerus hayati</name>
    <dbReference type="NCBI Taxonomy" id="131215"/>
    <lineage>
        <taxon>Eukaryota</taxon>
        <taxon>Metazoa</taxon>
        <taxon>Ecdysozoa</taxon>
        <taxon>Arthropoda</taxon>
        <taxon>Hexapoda</taxon>
        <taxon>Insecta</taxon>
        <taxon>Pterygota</taxon>
        <taxon>Neoptera</taxon>
        <taxon>Endopterygota</taxon>
        <taxon>Hymenoptera</taxon>
        <taxon>Apocrita</taxon>
        <taxon>Proctotrupomorpha</taxon>
        <taxon>Chalcidoidea</taxon>
        <taxon>Aphelinidae</taxon>
        <taxon>Aphelininae</taxon>
        <taxon>Eretmocerus</taxon>
    </lineage>
</organism>
<evidence type="ECO:0000313" key="1">
    <source>
        <dbReference type="EMBL" id="KAJ8682005.1"/>
    </source>
</evidence>
<dbReference type="EMBL" id="CM056741">
    <property type="protein sequence ID" value="KAJ8682005.1"/>
    <property type="molecule type" value="Genomic_DNA"/>
</dbReference>
<gene>
    <name evidence="1" type="ORF">QAD02_017797</name>
</gene>
<reference evidence="1" key="1">
    <citation type="submission" date="2023-04" db="EMBL/GenBank/DDBJ databases">
        <title>A chromosome-level genome assembly of the parasitoid wasp Eretmocerus hayati.</title>
        <authorList>
            <person name="Zhong Y."/>
            <person name="Liu S."/>
            <person name="Liu Y."/>
        </authorList>
    </citation>
    <scope>NUCLEOTIDE SEQUENCE</scope>
    <source>
        <strain evidence="1">ZJU_SS_LIU_2023</strain>
    </source>
</reference>
<accession>A0ACC2PJQ1</accession>
<comment type="caution">
    <text evidence="1">The sequence shown here is derived from an EMBL/GenBank/DDBJ whole genome shotgun (WGS) entry which is preliminary data.</text>
</comment>
<dbReference type="Proteomes" id="UP001239111">
    <property type="component" value="Chromosome 1"/>
</dbReference>
<proteinExistence type="predicted"/>
<protein>
    <submittedName>
        <fullName evidence="1">Uncharacterized protein</fullName>
    </submittedName>
</protein>